<dbReference type="PANTHER" id="PTHR12830:SF9">
    <property type="entry name" value="ANAPHASE-PROMOTING COMPLEX SUBUNIT 5"/>
    <property type="match status" value="1"/>
</dbReference>
<reference evidence="8 9" key="1">
    <citation type="submission" date="2019-01" db="EMBL/GenBank/DDBJ databases">
        <title>Draft Genome Sequencing of Zygosaccharomyces mellis Ca-7.</title>
        <authorList>
            <person name="Shiwa Y."/>
            <person name="Kanesaki Y."/>
            <person name="Ishige T."/>
            <person name="Mura K."/>
            <person name="Hori T."/>
            <person name="Tamura T."/>
        </authorList>
    </citation>
    <scope>NUCLEOTIDE SEQUENCE [LARGE SCALE GENOMIC DNA]</scope>
    <source>
        <strain evidence="8 9">Ca-7</strain>
    </source>
</reference>
<dbReference type="Pfam" id="PF12862">
    <property type="entry name" value="ANAPC5"/>
    <property type="match status" value="1"/>
</dbReference>
<evidence type="ECO:0000256" key="6">
    <source>
        <dbReference type="ARBA" id="ARBA00023306"/>
    </source>
</evidence>
<feature type="domain" description="Anaphase-promoting complex subunit 5" evidence="7">
    <location>
        <begin position="282"/>
        <end position="370"/>
    </location>
</feature>
<dbReference type="AlphaFoldDB" id="A0A4C2EF11"/>
<dbReference type="GO" id="GO:0005680">
    <property type="term" value="C:anaphase-promoting complex"/>
    <property type="evidence" value="ECO:0007669"/>
    <property type="project" value="InterPro"/>
</dbReference>
<evidence type="ECO:0000256" key="4">
    <source>
        <dbReference type="ARBA" id="ARBA00022776"/>
    </source>
</evidence>
<keyword evidence="5" id="KW-0833">Ubl conjugation pathway</keyword>
<dbReference type="OrthoDB" id="2504561at2759"/>
<evidence type="ECO:0000256" key="3">
    <source>
        <dbReference type="ARBA" id="ARBA00022618"/>
    </source>
</evidence>
<dbReference type="EMBL" id="BIMX01000019">
    <property type="protein sequence ID" value="GCF00529.1"/>
    <property type="molecule type" value="Genomic_DNA"/>
</dbReference>
<dbReference type="InterPro" id="IPR037679">
    <property type="entry name" value="Apc5"/>
</dbReference>
<gene>
    <name evidence="8" type="primary">APC5</name>
    <name evidence="8" type="ORF">ZYGM_001831</name>
</gene>
<keyword evidence="9" id="KW-1185">Reference proteome</keyword>
<dbReference type="Proteomes" id="UP000301737">
    <property type="component" value="Unassembled WGS sequence"/>
</dbReference>
<keyword evidence="3" id="KW-0132">Cell division</keyword>
<evidence type="ECO:0000256" key="5">
    <source>
        <dbReference type="ARBA" id="ARBA00022786"/>
    </source>
</evidence>
<sequence>MEIESRFKVTASLTPYDVSILVLIYLYCCHGIKVPMDIFVKLITPTISSIEINPILEIEKLDLKVDKPLPVDLEALVSYVLESGQRQLAIQFASVLNSLDSLDTFAQLMGFLEKECLVKNYRIKKASNYHGYLLITKTSYLGVYLDKCLTEYHLGSFEDRQELWESFKQYLESFKSRQIWRQLEHELKPFEFEFRTSINGNDNNDDSSINSDREMISWFQTFGQQITSADTPVTLVGESYLKSLLNWELITVCKTKSKINPYTRQILRGLSLNDLTHFPVVHVLAYLEAVFDNSYQEAADALHNYFDYMLTQNDENCFHISLLCLATFHTCMHDGPAAIKAFEEATKVARENKNTGTLNLIMIWVVNFIEIYPEYSSQFQVTVEQIVRYLKFCPDNENSLIFEKAYKFESLLLMMDNADGTLVLESFFKYMAIAIQRLQFGSDFAQVCKYGTKLWEMLGQPLLSEVYGAYVRERMQPDDSDQEIQDAFNSLEHGDHLMVSKLLLKLRSPRFTDESLKKLKLLEIKYLISTGDYEQAMQKVSESMRDLDTNLMSAEWKFKFQVENCNILLSCGMAARCFPILKDMLDASMQSKNTLRASESMVLLCATLKQLGKNEQSRFLLENNLHVILQYRHLERNAIELLR</sequence>
<dbReference type="InterPro" id="IPR026000">
    <property type="entry name" value="Apc5_dom"/>
</dbReference>
<name>A0A4C2EF11_9SACH</name>
<dbReference type="GO" id="GO:0031145">
    <property type="term" value="P:anaphase-promoting complex-dependent catabolic process"/>
    <property type="evidence" value="ECO:0007669"/>
    <property type="project" value="TreeGrafter"/>
</dbReference>
<dbReference type="GO" id="GO:0070979">
    <property type="term" value="P:protein K11-linked ubiquitination"/>
    <property type="evidence" value="ECO:0007669"/>
    <property type="project" value="TreeGrafter"/>
</dbReference>
<dbReference type="PANTHER" id="PTHR12830">
    <property type="entry name" value="ANAPHASE-PROMOTING COMPLEX SUBUNIT 5"/>
    <property type="match status" value="1"/>
</dbReference>
<evidence type="ECO:0000256" key="1">
    <source>
        <dbReference type="ARBA" id="ARBA00007450"/>
    </source>
</evidence>
<evidence type="ECO:0000313" key="8">
    <source>
        <dbReference type="EMBL" id="GCF00529.1"/>
    </source>
</evidence>
<evidence type="ECO:0000256" key="2">
    <source>
        <dbReference type="ARBA" id="ARBA00016066"/>
    </source>
</evidence>
<keyword evidence="4" id="KW-0498">Mitosis</keyword>
<accession>A0A4C2EF11</accession>
<keyword evidence="6" id="KW-0131">Cell cycle</keyword>
<comment type="caution">
    <text evidence="8">The sequence shown here is derived from an EMBL/GenBank/DDBJ whole genome shotgun (WGS) entry which is preliminary data.</text>
</comment>
<evidence type="ECO:0000259" key="7">
    <source>
        <dbReference type="Pfam" id="PF12862"/>
    </source>
</evidence>
<proteinExistence type="inferred from homology"/>
<dbReference type="GO" id="GO:0045842">
    <property type="term" value="P:positive regulation of mitotic metaphase/anaphase transition"/>
    <property type="evidence" value="ECO:0007669"/>
    <property type="project" value="TreeGrafter"/>
</dbReference>
<organism evidence="8 9">
    <name type="scientific">Zygosaccharomyces mellis</name>
    <dbReference type="NCBI Taxonomy" id="42258"/>
    <lineage>
        <taxon>Eukaryota</taxon>
        <taxon>Fungi</taxon>
        <taxon>Dikarya</taxon>
        <taxon>Ascomycota</taxon>
        <taxon>Saccharomycotina</taxon>
        <taxon>Saccharomycetes</taxon>
        <taxon>Saccharomycetales</taxon>
        <taxon>Saccharomycetaceae</taxon>
        <taxon>Zygosaccharomyces</taxon>
    </lineage>
</organism>
<evidence type="ECO:0000313" key="9">
    <source>
        <dbReference type="Proteomes" id="UP000301737"/>
    </source>
</evidence>
<dbReference type="GO" id="GO:0051301">
    <property type="term" value="P:cell division"/>
    <property type="evidence" value="ECO:0007669"/>
    <property type="project" value="UniProtKB-KW"/>
</dbReference>
<protein>
    <recommendedName>
        <fullName evidence="2">Anaphase-promoting complex subunit 5</fullName>
    </recommendedName>
</protein>
<comment type="similarity">
    <text evidence="1">Belongs to the APC5 family.</text>
</comment>